<keyword evidence="8" id="KW-1185">Reference proteome</keyword>
<dbReference type="PANTHER" id="PTHR37422">
    <property type="entry name" value="TEICHURONIC ACID BIOSYNTHESIS PROTEIN TUAE"/>
    <property type="match status" value="1"/>
</dbReference>
<feature type="transmembrane region" description="Helical" evidence="5">
    <location>
        <begin position="218"/>
        <end position="238"/>
    </location>
</feature>
<name>A0ABW1YEQ3_9DEIO</name>
<organism evidence="7 8">
    <name type="scientific">Deinococcus lacus</name>
    <dbReference type="NCBI Taxonomy" id="392561"/>
    <lineage>
        <taxon>Bacteria</taxon>
        <taxon>Thermotogati</taxon>
        <taxon>Deinococcota</taxon>
        <taxon>Deinococci</taxon>
        <taxon>Deinococcales</taxon>
        <taxon>Deinococcaceae</taxon>
        <taxon>Deinococcus</taxon>
    </lineage>
</organism>
<accession>A0ABW1YEQ3</accession>
<keyword evidence="3 5" id="KW-1133">Transmembrane helix</keyword>
<feature type="transmembrane region" description="Helical" evidence="5">
    <location>
        <begin position="59"/>
        <end position="77"/>
    </location>
</feature>
<feature type="transmembrane region" description="Helical" evidence="5">
    <location>
        <begin position="7"/>
        <end position="24"/>
    </location>
</feature>
<protein>
    <submittedName>
        <fullName evidence="7">O-antigen ligase family protein</fullName>
    </submittedName>
</protein>
<sequence>MSAWNRLFGLYGPLLALFYFAGIFKTQLDLPIDLTVLLAAALSLLIVRRIAKNPLFPRAVAWAGVLWGCMALGFLAADEGYGTQKAISFFSLTLLGAVAPALLLRDADGVRRFANSLLLIGLIVAASAANSLGSLGVYDRLTVFDANTIALARAVGAGLTALTALWLLRRFPAWAALPLMAAMAFIMIASGSRGPLAGVVFAALPVMLYSLRHLRGVARLALLIAAAVSASAVALPFLPEQSRARIETFLGGELDKSASIRAEALQYSWAVIQEHPWGIGMGNFQYAVALSPTPVPILYPHNILAEVALESGWLPSTVLVFLFVTAVLRCIRNYGRLPDVSRLVLSLLLFSTVNALVSGDLNDNRLFWGLLFLALSLDSVRTQLSAGQAAAPLASRSLLRSATDEPLAVYTAASGPAQTLLAGRPWCSDRDRCRIGSWRCARQRRWRGRK</sequence>
<feature type="transmembrane region" description="Helical" evidence="5">
    <location>
        <begin position="150"/>
        <end position="168"/>
    </location>
</feature>
<gene>
    <name evidence="7" type="ORF">ACFP81_06345</name>
</gene>
<evidence type="ECO:0000313" key="7">
    <source>
        <dbReference type="EMBL" id="MFC6591665.1"/>
    </source>
</evidence>
<evidence type="ECO:0000259" key="6">
    <source>
        <dbReference type="Pfam" id="PF04932"/>
    </source>
</evidence>
<evidence type="ECO:0000256" key="1">
    <source>
        <dbReference type="ARBA" id="ARBA00004141"/>
    </source>
</evidence>
<dbReference type="InterPro" id="IPR007016">
    <property type="entry name" value="O-antigen_ligase-rel_domated"/>
</dbReference>
<evidence type="ECO:0000256" key="5">
    <source>
        <dbReference type="SAM" id="Phobius"/>
    </source>
</evidence>
<evidence type="ECO:0000256" key="4">
    <source>
        <dbReference type="ARBA" id="ARBA00023136"/>
    </source>
</evidence>
<feature type="transmembrane region" description="Helical" evidence="5">
    <location>
        <begin position="116"/>
        <end position="138"/>
    </location>
</feature>
<dbReference type="RefSeq" id="WP_380082671.1">
    <property type="nucleotide sequence ID" value="NZ_JBHSWD010000001.1"/>
</dbReference>
<comment type="subcellular location">
    <subcellularLocation>
        <location evidence="1">Membrane</location>
        <topology evidence="1">Multi-pass membrane protein</topology>
    </subcellularLocation>
</comment>
<evidence type="ECO:0000313" key="8">
    <source>
        <dbReference type="Proteomes" id="UP001596297"/>
    </source>
</evidence>
<evidence type="ECO:0000256" key="3">
    <source>
        <dbReference type="ARBA" id="ARBA00022989"/>
    </source>
</evidence>
<evidence type="ECO:0000256" key="2">
    <source>
        <dbReference type="ARBA" id="ARBA00022692"/>
    </source>
</evidence>
<feature type="transmembrane region" description="Helical" evidence="5">
    <location>
        <begin position="30"/>
        <end position="47"/>
    </location>
</feature>
<reference evidence="8" key="1">
    <citation type="journal article" date="2019" name="Int. J. Syst. Evol. Microbiol.">
        <title>The Global Catalogue of Microorganisms (GCM) 10K type strain sequencing project: providing services to taxonomists for standard genome sequencing and annotation.</title>
        <authorList>
            <consortium name="The Broad Institute Genomics Platform"/>
            <consortium name="The Broad Institute Genome Sequencing Center for Infectious Disease"/>
            <person name="Wu L."/>
            <person name="Ma J."/>
        </authorList>
    </citation>
    <scope>NUCLEOTIDE SEQUENCE [LARGE SCALE GENOMIC DNA]</scope>
    <source>
        <strain evidence="8">CGMCC 1.15772</strain>
    </source>
</reference>
<dbReference type="PANTHER" id="PTHR37422:SF17">
    <property type="entry name" value="O-ANTIGEN LIGASE"/>
    <property type="match status" value="1"/>
</dbReference>
<keyword evidence="2 5" id="KW-0812">Transmembrane</keyword>
<dbReference type="InterPro" id="IPR051533">
    <property type="entry name" value="WaaL-like"/>
</dbReference>
<feature type="transmembrane region" description="Helical" evidence="5">
    <location>
        <begin position="83"/>
        <end position="104"/>
    </location>
</feature>
<keyword evidence="4 5" id="KW-0472">Membrane</keyword>
<dbReference type="EMBL" id="JBHSWD010000001">
    <property type="protein sequence ID" value="MFC6591665.1"/>
    <property type="molecule type" value="Genomic_DNA"/>
</dbReference>
<feature type="domain" description="O-antigen ligase-related" evidence="6">
    <location>
        <begin position="179"/>
        <end position="314"/>
    </location>
</feature>
<feature type="transmembrane region" description="Helical" evidence="5">
    <location>
        <begin position="173"/>
        <end position="189"/>
    </location>
</feature>
<comment type="caution">
    <text evidence="7">The sequence shown here is derived from an EMBL/GenBank/DDBJ whole genome shotgun (WGS) entry which is preliminary data.</text>
</comment>
<dbReference type="Proteomes" id="UP001596297">
    <property type="component" value="Unassembled WGS sequence"/>
</dbReference>
<dbReference type="Pfam" id="PF04932">
    <property type="entry name" value="Wzy_C"/>
    <property type="match status" value="1"/>
</dbReference>
<dbReference type="GO" id="GO:0016874">
    <property type="term" value="F:ligase activity"/>
    <property type="evidence" value="ECO:0007669"/>
    <property type="project" value="UniProtKB-KW"/>
</dbReference>
<proteinExistence type="predicted"/>
<keyword evidence="7" id="KW-0436">Ligase</keyword>